<keyword evidence="2" id="KW-1185">Reference proteome</keyword>
<comment type="caution">
    <text evidence="1">The sequence shown here is derived from an EMBL/GenBank/DDBJ whole genome shotgun (WGS) entry which is preliminary data.</text>
</comment>
<reference evidence="1 2" key="1">
    <citation type="submission" date="2019-12" db="EMBL/GenBank/DDBJ databases">
        <authorList>
            <person name="Li M."/>
        </authorList>
    </citation>
    <scope>NUCLEOTIDE SEQUENCE [LARGE SCALE GENOMIC DNA]</scope>
    <source>
        <strain evidence="1 2">GBMRC 2024</strain>
    </source>
</reference>
<accession>A0A6L7G9M5</accession>
<evidence type="ECO:0000313" key="2">
    <source>
        <dbReference type="Proteomes" id="UP000477911"/>
    </source>
</evidence>
<gene>
    <name evidence="1" type="ORF">GR170_23330</name>
</gene>
<dbReference type="Proteomes" id="UP000477911">
    <property type="component" value="Unassembled WGS sequence"/>
</dbReference>
<dbReference type="Pfam" id="PF10134">
    <property type="entry name" value="RPA"/>
    <property type="match status" value="1"/>
</dbReference>
<proteinExistence type="predicted"/>
<name>A0A6L7G9M5_9RHOB</name>
<dbReference type="EMBL" id="WUMU01000035">
    <property type="protein sequence ID" value="MXN20771.1"/>
    <property type="molecule type" value="Genomic_DNA"/>
</dbReference>
<evidence type="ECO:0000313" key="1">
    <source>
        <dbReference type="EMBL" id="MXN20771.1"/>
    </source>
</evidence>
<dbReference type="AlphaFoldDB" id="A0A6L7G9M5"/>
<sequence>MAGAITAGQGAGPLLPQPHPQVDFFLCDIFDAIPKDDMATMEHPIFSLSTRPDRRILSYEHRGATIEVTPSMKGLATIHDKDILIFCISQLMAGINAGRAVSRTLTLRAHDLLVATNRETSGDAYRRLRESFERLAGTRITTNIVTGDEEVTTGFGLIEKWEIVKKSRGGRMVSVTVTLSDWLFRAVLSKSVLTLSRDYFRLRKPLERRIYELARKHCGKQESWRISVELLLKKSGSASPRRVFRKMIRDMIEGDTLPDYEISEEPGDIIRFDRRGVLVDPGADAPPLSPETLEAARQILPGADVYALEAEWRSFWAVSGRPRLRAADRAFLGFVRKKAAAG</sequence>
<dbReference type="RefSeq" id="WP_160896894.1">
    <property type="nucleotide sequence ID" value="NZ_WUMU01000035.1"/>
</dbReference>
<organism evidence="1 2">
    <name type="scientific">Pseudooceanicola albus</name>
    <dbReference type="NCBI Taxonomy" id="2692189"/>
    <lineage>
        <taxon>Bacteria</taxon>
        <taxon>Pseudomonadati</taxon>
        <taxon>Pseudomonadota</taxon>
        <taxon>Alphaproteobacteria</taxon>
        <taxon>Rhodobacterales</taxon>
        <taxon>Paracoccaceae</taxon>
        <taxon>Pseudooceanicola</taxon>
    </lineage>
</organism>
<dbReference type="InterPro" id="IPR018777">
    <property type="entry name" value="Replication_initiator_prot_A"/>
</dbReference>
<protein>
    <submittedName>
        <fullName evidence="1">RepB family plasmid replication initiator protein</fullName>
    </submittedName>
</protein>